<dbReference type="SUPFAM" id="SSF55347">
    <property type="entry name" value="Glyceraldehyde-3-phosphate dehydrogenase-like, C-terminal domain"/>
    <property type="match status" value="1"/>
</dbReference>
<feature type="binding site" evidence="7">
    <location>
        <position position="173"/>
    </location>
    <ligand>
        <name>substrate</name>
    </ligand>
</feature>
<feature type="binding site" evidence="7">
    <location>
        <position position="321"/>
    </location>
    <ligand>
        <name>substrate</name>
    </ligand>
</feature>
<name>A0A502CA26_9GAMM</name>
<comment type="pathway">
    <text evidence="1 7">Carbohydrate degradation; pentose phosphate pathway; D-ribulose 5-phosphate from D-glucose 6-phosphate (oxidative stage): step 1/3.</text>
</comment>
<sequence length="468" mass="51691">MPTQRSDALVFFGATGDLAYKQIFPALQAMMLRDGLDVPIIGVAHSGWNVEKLRQRAHDSLAQAAKHRGGDVDEAAFAKFSARLQYVDGDYNDPATFTQLKQVLGSASAPLHYLAIPPSLFGVVVKNLQQAGCADNARVVVEKPFGRDLASAQALNRTLHRVFPESAIFRIDHYLGKEPVQNLLYFRFANTVLEPVWNNRYVDSVQITMAEQFGVDGRGSFYEGVGAIRDVLQNHLLQVTSLLAMDAPIGNDPVSLNAEKLRLFRAMRPLDPAEVVRGQFNGYRGVEGVAPDSNVETFVALCLHIDTWRWAGVPFYIRAGKNLPLTTTEVMVDMKTPPLSVFDEITPPQSNYFRFRLSPEVIIAEGMRVKRPGETMQGEPVELVARHHSEPEKPPYERLLADAIRGDNALFTSDECVEAAWAVVDRVLHHPGSVSFYEPGSWGPADAAKIVSSAEGWHDPQAEASEPC</sequence>
<proteinExistence type="inferred from homology"/>
<dbReference type="OrthoDB" id="9802739at2"/>
<evidence type="ECO:0000256" key="4">
    <source>
        <dbReference type="ARBA" id="ARBA00022857"/>
    </source>
</evidence>
<evidence type="ECO:0000256" key="6">
    <source>
        <dbReference type="ARBA" id="ARBA00023277"/>
    </source>
</evidence>
<dbReference type="InterPro" id="IPR001282">
    <property type="entry name" value="G6P_DH"/>
</dbReference>
<dbReference type="Proteomes" id="UP000319486">
    <property type="component" value="Unassembled WGS sequence"/>
</dbReference>
<comment type="function">
    <text evidence="7">Catalyzes the oxidation of glucose 6-phosphate to 6-phosphogluconolactone.</text>
</comment>
<keyword evidence="5 7" id="KW-0560">Oxidoreductase</keyword>
<dbReference type="InterPro" id="IPR022674">
    <property type="entry name" value="G6P_DH_NAD-bd"/>
</dbReference>
<feature type="binding site" evidence="7">
    <location>
        <position position="143"/>
    </location>
    <ligand>
        <name>NADP(+)</name>
        <dbReference type="ChEBI" id="CHEBI:58349"/>
    </ligand>
</feature>
<comment type="similarity">
    <text evidence="2 7">Belongs to the glucose-6-phosphate dehydrogenase family.</text>
</comment>
<evidence type="ECO:0000256" key="1">
    <source>
        <dbReference type="ARBA" id="ARBA00004937"/>
    </source>
</evidence>
<feature type="binding site" evidence="7">
    <location>
        <position position="211"/>
    </location>
    <ligand>
        <name>substrate</name>
    </ligand>
</feature>
<feature type="active site" description="Proton acceptor" evidence="7">
    <location>
        <position position="235"/>
    </location>
</feature>
<keyword evidence="11" id="KW-1185">Reference proteome</keyword>
<gene>
    <name evidence="7 10" type="primary">zwf</name>
    <name evidence="10" type="ORF">EAH88_08465</name>
</gene>
<dbReference type="GO" id="GO:0004345">
    <property type="term" value="F:glucose-6-phosphate dehydrogenase activity"/>
    <property type="evidence" value="ECO:0007669"/>
    <property type="project" value="UniProtKB-UniRule"/>
</dbReference>
<dbReference type="EC" id="1.1.1.49" evidence="7"/>
<dbReference type="GO" id="GO:0006006">
    <property type="term" value="P:glucose metabolic process"/>
    <property type="evidence" value="ECO:0007669"/>
    <property type="project" value="UniProtKB-KW"/>
</dbReference>
<keyword evidence="6 7" id="KW-0119">Carbohydrate metabolism</keyword>
<dbReference type="GO" id="GO:0050661">
    <property type="term" value="F:NADP binding"/>
    <property type="evidence" value="ECO:0007669"/>
    <property type="project" value="UniProtKB-UniRule"/>
</dbReference>
<evidence type="ECO:0000256" key="3">
    <source>
        <dbReference type="ARBA" id="ARBA00022526"/>
    </source>
</evidence>
<dbReference type="PIRSF" id="PIRSF000110">
    <property type="entry name" value="G6PD"/>
    <property type="match status" value="1"/>
</dbReference>
<dbReference type="Gene3D" id="3.30.360.10">
    <property type="entry name" value="Dihydrodipicolinate Reductase, domain 2"/>
    <property type="match status" value="1"/>
</dbReference>
<dbReference type="PROSITE" id="PS00069">
    <property type="entry name" value="G6P_DEHYDROGENASE"/>
    <property type="match status" value="1"/>
</dbReference>
<evidence type="ECO:0000313" key="10">
    <source>
        <dbReference type="EMBL" id="TPG09703.1"/>
    </source>
</evidence>
<feature type="binding site" evidence="7">
    <location>
        <position position="177"/>
    </location>
    <ligand>
        <name>substrate</name>
    </ligand>
</feature>
<dbReference type="GO" id="GO:0009051">
    <property type="term" value="P:pentose-phosphate shunt, oxidative branch"/>
    <property type="evidence" value="ECO:0007669"/>
    <property type="project" value="TreeGrafter"/>
</dbReference>
<dbReference type="SUPFAM" id="SSF51735">
    <property type="entry name" value="NAD(P)-binding Rossmann-fold domains"/>
    <property type="match status" value="1"/>
</dbReference>
<evidence type="ECO:0000256" key="7">
    <source>
        <dbReference type="HAMAP-Rule" id="MF_00966"/>
    </source>
</evidence>
<reference evidence="10 11" key="1">
    <citation type="journal article" date="2019" name="Environ. Microbiol.">
        <title>Species interactions and distinct microbial communities in high Arctic permafrost affected cryosols are associated with the CH4 and CO2 gas fluxes.</title>
        <authorList>
            <person name="Altshuler I."/>
            <person name="Hamel J."/>
            <person name="Turney S."/>
            <person name="Magnuson E."/>
            <person name="Levesque R."/>
            <person name="Greer C."/>
            <person name="Whyte L.G."/>
        </authorList>
    </citation>
    <scope>NUCLEOTIDE SEQUENCE [LARGE SCALE GENOMIC DNA]</scope>
    <source>
        <strain evidence="10 11">S13Y</strain>
    </source>
</reference>
<dbReference type="AlphaFoldDB" id="A0A502CA26"/>
<dbReference type="Gene3D" id="3.40.50.720">
    <property type="entry name" value="NAD(P)-binding Rossmann-like Domain"/>
    <property type="match status" value="1"/>
</dbReference>
<evidence type="ECO:0000256" key="5">
    <source>
        <dbReference type="ARBA" id="ARBA00023002"/>
    </source>
</evidence>
<comment type="catalytic activity">
    <reaction evidence="7">
        <text>D-glucose 6-phosphate + NADP(+) = 6-phospho-D-glucono-1,5-lactone + NADPH + H(+)</text>
        <dbReference type="Rhea" id="RHEA:15841"/>
        <dbReference type="ChEBI" id="CHEBI:15378"/>
        <dbReference type="ChEBI" id="CHEBI:57783"/>
        <dbReference type="ChEBI" id="CHEBI:57955"/>
        <dbReference type="ChEBI" id="CHEBI:58349"/>
        <dbReference type="ChEBI" id="CHEBI:61548"/>
        <dbReference type="EC" id="1.1.1.49"/>
    </reaction>
</comment>
<evidence type="ECO:0000259" key="8">
    <source>
        <dbReference type="Pfam" id="PF00479"/>
    </source>
</evidence>
<comment type="caution">
    <text evidence="7">Lacks conserved residue(s) required for the propagation of feature annotation.</text>
</comment>
<dbReference type="EMBL" id="RCZO01000004">
    <property type="protein sequence ID" value="TPG09703.1"/>
    <property type="molecule type" value="Genomic_DNA"/>
</dbReference>
<dbReference type="HAMAP" id="MF_00966">
    <property type="entry name" value="G6PD"/>
    <property type="match status" value="1"/>
</dbReference>
<dbReference type="Pfam" id="PF02781">
    <property type="entry name" value="G6PD_C"/>
    <property type="match status" value="1"/>
</dbReference>
<evidence type="ECO:0000313" key="11">
    <source>
        <dbReference type="Proteomes" id="UP000319486"/>
    </source>
</evidence>
<protein>
    <recommendedName>
        <fullName evidence="7">Glucose-6-phosphate 1-dehydrogenase</fullName>
        <shortName evidence="7">G6PD</shortName>
        <ecNumber evidence="7">1.1.1.49</ecNumber>
    </recommendedName>
</protein>
<comment type="caution">
    <text evidence="10">The sequence shown here is derived from an EMBL/GenBank/DDBJ whole genome shotgun (WGS) entry which is preliminary data.</text>
</comment>
<dbReference type="RefSeq" id="WP_140651456.1">
    <property type="nucleotide sequence ID" value="NZ_RCZB01000004.1"/>
</dbReference>
<evidence type="ECO:0000256" key="2">
    <source>
        <dbReference type="ARBA" id="ARBA00009975"/>
    </source>
</evidence>
<dbReference type="InterPro" id="IPR022675">
    <property type="entry name" value="G6P_DH_C"/>
</dbReference>
<dbReference type="PRINTS" id="PR00079">
    <property type="entry name" value="G6PDHDRGNASE"/>
</dbReference>
<accession>A0A502CA26</accession>
<feature type="domain" description="Glucose-6-phosphate dehydrogenase NAD-binding" evidence="8">
    <location>
        <begin position="10"/>
        <end position="182"/>
    </location>
</feature>
<evidence type="ECO:0000259" key="9">
    <source>
        <dbReference type="Pfam" id="PF02781"/>
    </source>
</evidence>
<dbReference type="GO" id="GO:0005829">
    <property type="term" value="C:cytosol"/>
    <property type="evidence" value="ECO:0007669"/>
    <property type="project" value="TreeGrafter"/>
</dbReference>
<dbReference type="PANTHER" id="PTHR23429">
    <property type="entry name" value="GLUCOSE-6-PHOSPHATE 1-DEHYDROGENASE G6PD"/>
    <property type="match status" value="1"/>
</dbReference>
<dbReference type="PANTHER" id="PTHR23429:SF0">
    <property type="entry name" value="GLUCOSE-6-PHOSPHATE 1-DEHYDROGENASE"/>
    <property type="match status" value="1"/>
</dbReference>
<dbReference type="Pfam" id="PF00479">
    <property type="entry name" value="G6PD_N"/>
    <property type="match status" value="1"/>
</dbReference>
<dbReference type="UniPathway" id="UPA00115">
    <property type="reaction ID" value="UER00408"/>
</dbReference>
<keyword evidence="4 7" id="KW-0521">NADP</keyword>
<feature type="binding site" evidence="7">
    <location>
        <position position="230"/>
    </location>
    <ligand>
        <name>substrate</name>
    </ligand>
</feature>
<dbReference type="InterPro" id="IPR036291">
    <property type="entry name" value="NAD(P)-bd_dom_sf"/>
</dbReference>
<feature type="domain" description="Glucose-6-phosphate dehydrogenase C-terminal" evidence="9">
    <location>
        <begin position="185"/>
        <end position="454"/>
    </location>
</feature>
<dbReference type="InterPro" id="IPR019796">
    <property type="entry name" value="G6P_DH_AS"/>
</dbReference>
<dbReference type="NCBIfam" id="TIGR00871">
    <property type="entry name" value="zwf"/>
    <property type="match status" value="1"/>
</dbReference>
<keyword evidence="3 7" id="KW-0313">Glucose metabolism</keyword>
<organism evidence="10 11">
    <name type="scientific">Rhodanobacter glycinis</name>
    <dbReference type="NCBI Taxonomy" id="582702"/>
    <lineage>
        <taxon>Bacteria</taxon>
        <taxon>Pseudomonadati</taxon>
        <taxon>Pseudomonadota</taxon>
        <taxon>Gammaproteobacteria</taxon>
        <taxon>Lysobacterales</taxon>
        <taxon>Rhodanobacteraceae</taxon>
        <taxon>Rhodanobacter</taxon>
    </lineage>
</organism>